<protein>
    <submittedName>
        <fullName evidence="1">Uncharacterized protein</fullName>
    </submittedName>
</protein>
<organism evidence="1 2">
    <name type="scientific">Sphaeroforma arctica JP610</name>
    <dbReference type="NCBI Taxonomy" id="667725"/>
    <lineage>
        <taxon>Eukaryota</taxon>
        <taxon>Ichthyosporea</taxon>
        <taxon>Ichthyophonida</taxon>
        <taxon>Sphaeroforma</taxon>
    </lineage>
</organism>
<dbReference type="Proteomes" id="UP000054560">
    <property type="component" value="Unassembled WGS sequence"/>
</dbReference>
<sequence>MDSLIAQYISPLSEDQSEIEGCVANANLTEKLSNATENLSACCEKGVLCCSRCLTNFRYRHETLPLVGRVCANTPDSGQVRTTRGGACTPTQTLAYIQAMDDLDEDVEGMAHNRDNAYNDANVLISDDTSASSSDYEGSQVSDSHVMCFSGLSEAVESIGRTLNTHTQIYTATNTGMKECTSMPGREEDTSDTKVDVTLFCAQLIALVKTGWKPMGTIICEEENLGDAIRECGVYVLIDALYLEGHWHYVFAADADMMLGDLCSIEEVYRICGIHMVDKSLRAYASDIILGDHTQRVACGIVLGYPVAWCLAQGVRLLSE</sequence>
<proteinExistence type="predicted"/>
<accession>A0A0L0FAQ4</accession>
<dbReference type="AlphaFoldDB" id="A0A0L0FAQ4"/>
<reference evidence="1 2" key="1">
    <citation type="submission" date="2011-02" db="EMBL/GenBank/DDBJ databases">
        <title>The Genome Sequence of Sphaeroforma arctica JP610.</title>
        <authorList>
            <consortium name="The Broad Institute Genome Sequencing Platform"/>
            <person name="Russ C."/>
            <person name="Cuomo C."/>
            <person name="Young S.K."/>
            <person name="Zeng Q."/>
            <person name="Gargeya S."/>
            <person name="Alvarado L."/>
            <person name="Berlin A."/>
            <person name="Chapman S.B."/>
            <person name="Chen Z."/>
            <person name="Freedman E."/>
            <person name="Gellesch M."/>
            <person name="Goldberg J."/>
            <person name="Griggs A."/>
            <person name="Gujja S."/>
            <person name="Heilman E."/>
            <person name="Heiman D."/>
            <person name="Howarth C."/>
            <person name="Mehta T."/>
            <person name="Neiman D."/>
            <person name="Pearson M."/>
            <person name="Roberts A."/>
            <person name="Saif S."/>
            <person name="Shea T."/>
            <person name="Shenoy N."/>
            <person name="Sisk P."/>
            <person name="Stolte C."/>
            <person name="Sykes S."/>
            <person name="White J."/>
            <person name="Yandava C."/>
            <person name="Burger G."/>
            <person name="Gray M.W."/>
            <person name="Holland P.W.H."/>
            <person name="King N."/>
            <person name="Lang F.B.F."/>
            <person name="Roger A.J."/>
            <person name="Ruiz-Trillo I."/>
            <person name="Haas B."/>
            <person name="Nusbaum C."/>
            <person name="Birren B."/>
        </authorList>
    </citation>
    <scope>NUCLEOTIDE SEQUENCE [LARGE SCALE GENOMIC DNA]</scope>
    <source>
        <strain evidence="1 2">JP610</strain>
    </source>
</reference>
<feature type="non-terminal residue" evidence="1">
    <location>
        <position position="320"/>
    </location>
</feature>
<dbReference type="GeneID" id="25914369"/>
<evidence type="ECO:0000313" key="2">
    <source>
        <dbReference type="Proteomes" id="UP000054560"/>
    </source>
</evidence>
<gene>
    <name evidence="1" type="ORF">SARC_13865</name>
</gene>
<evidence type="ECO:0000313" key="1">
    <source>
        <dbReference type="EMBL" id="KNC73576.1"/>
    </source>
</evidence>
<dbReference type="EMBL" id="KQ245438">
    <property type="protein sequence ID" value="KNC73576.1"/>
    <property type="molecule type" value="Genomic_DNA"/>
</dbReference>
<name>A0A0L0FAQ4_9EUKA</name>
<keyword evidence="2" id="KW-1185">Reference proteome</keyword>
<dbReference type="RefSeq" id="XP_014147478.1">
    <property type="nucleotide sequence ID" value="XM_014292003.1"/>
</dbReference>